<dbReference type="GO" id="GO:0005737">
    <property type="term" value="C:cytoplasm"/>
    <property type="evidence" value="ECO:0007669"/>
    <property type="project" value="TreeGrafter"/>
</dbReference>
<evidence type="ECO:0000256" key="2">
    <source>
        <dbReference type="ARBA" id="ARBA00022857"/>
    </source>
</evidence>
<dbReference type="CDD" id="cd05325">
    <property type="entry name" value="carb_red_sniffer_like_SDR_c"/>
    <property type="match status" value="1"/>
</dbReference>
<dbReference type="PANTHER" id="PTHR43544:SF7">
    <property type="entry name" value="NADB-LER2"/>
    <property type="match status" value="1"/>
</dbReference>
<dbReference type="InterPro" id="IPR036291">
    <property type="entry name" value="NAD(P)-bd_dom_sf"/>
</dbReference>
<proteinExistence type="inferred from homology"/>
<gene>
    <name evidence="4" type="ORF">BD626DRAFT_557302</name>
</gene>
<reference evidence="4 5" key="1">
    <citation type="journal article" date="2019" name="New Phytol.">
        <title>Comparative genomics reveals unique wood-decay strategies and fruiting body development in the Schizophyllaceae.</title>
        <authorList>
            <person name="Almasi E."/>
            <person name="Sahu N."/>
            <person name="Krizsan K."/>
            <person name="Balint B."/>
            <person name="Kovacs G.M."/>
            <person name="Kiss B."/>
            <person name="Cseklye J."/>
            <person name="Drula E."/>
            <person name="Henrissat B."/>
            <person name="Nagy I."/>
            <person name="Chovatia M."/>
            <person name="Adam C."/>
            <person name="LaButti K."/>
            <person name="Lipzen A."/>
            <person name="Riley R."/>
            <person name="Grigoriev I.V."/>
            <person name="Nagy L.G."/>
        </authorList>
    </citation>
    <scope>NUCLEOTIDE SEQUENCE [LARGE SCALE GENOMIC DNA]</scope>
    <source>
        <strain evidence="4 5">NL-1724</strain>
    </source>
</reference>
<accession>A0A550CGS9</accession>
<dbReference type="InterPro" id="IPR002347">
    <property type="entry name" value="SDR_fam"/>
</dbReference>
<comment type="caution">
    <text evidence="4">The sequence shown here is derived from an EMBL/GenBank/DDBJ whole genome shotgun (WGS) entry which is preliminary data.</text>
</comment>
<comment type="similarity">
    <text evidence="1">Belongs to the short-chain dehydrogenases/reductases (SDR) family.</text>
</comment>
<dbReference type="Proteomes" id="UP000320762">
    <property type="component" value="Unassembled WGS sequence"/>
</dbReference>
<evidence type="ECO:0000313" key="4">
    <source>
        <dbReference type="EMBL" id="TRM64011.1"/>
    </source>
</evidence>
<sequence length="248" mass="26156">MSSPTVYLVSGANRGLGLGLVTALVQRPDTIVFAGARDPPNATDLNALAAAHAGKLHVVKLVSADTESNTAAAAQIAKVADHIDVVIANAAVGDVFADALTASKEEMTRHFDINVNGPLLLFQATHDLLKASKAPKFVALSSPVGSITTGSQFPGRTYTYGASKAALHWVVRKLHKDFEDLVIFPISPGAVETEMLRLAVEKEPWMSTMPSKSPADSAAGILKQIDAATRETASGQFLDVGGEMVWPW</sequence>
<dbReference type="OrthoDB" id="9876299at2759"/>
<dbReference type="PANTHER" id="PTHR43544">
    <property type="entry name" value="SHORT-CHAIN DEHYDROGENASE/REDUCTASE"/>
    <property type="match status" value="1"/>
</dbReference>
<dbReference type="AlphaFoldDB" id="A0A550CGS9"/>
<evidence type="ECO:0000313" key="5">
    <source>
        <dbReference type="Proteomes" id="UP000320762"/>
    </source>
</evidence>
<dbReference type="InterPro" id="IPR020904">
    <property type="entry name" value="Sc_DH/Rdtase_CS"/>
</dbReference>
<keyword evidence="2" id="KW-0521">NADP</keyword>
<organism evidence="4 5">
    <name type="scientific">Schizophyllum amplum</name>
    <dbReference type="NCBI Taxonomy" id="97359"/>
    <lineage>
        <taxon>Eukaryota</taxon>
        <taxon>Fungi</taxon>
        <taxon>Dikarya</taxon>
        <taxon>Basidiomycota</taxon>
        <taxon>Agaricomycotina</taxon>
        <taxon>Agaricomycetes</taxon>
        <taxon>Agaricomycetidae</taxon>
        <taxon>Agaricales</taxon>
        <taxon>Schizophyllaceae</taxon>
        <taxon>Schizophyllum</taxon>
    </lineage>
</organism>
<evidence type="ECO:0000256" key="3">
    <source>
        <dbReference type="ARBA" id="ARBA00023002"/>
    </source>
</evidence>
<dbReference type="Pfam" id="PF00106">
    <property type="entry name" value="adh_short"/>
    <property type="match status" value="1"/>
</dbReference>
<dbReference type="InterPro" id="IPR051468">
    <property type="entry name" value="Fungal_SecMetab_SDRs"/>
</dbReference>
<evidence type="ECO:0000256" key="1">
    <source>
        <dbReference type="ARBA" id="ARBA00006484"/>
    </source>
</evidence>
<protein>
    <recommendedName>
        <fullName evidence="6">NAD(P)-binding protein</fullName>
    </recommendedName>
</protein>
<dbReference type="GO" id="GO:0016491">
    <property type="term" value="F:oxidoreductase activity"/>
    <property type="evidence" value="ECO:0007669"/>
    <property type="project" value="UniProtKB-KW"/>
</dbReference>
<dbReference type="EMBL" id="VDMD01000008">
    <property type="protein sequence ID" value="TRM64011.1"/>
    <property type="molecule type" value="Genomic_DNA"/>
</dbReference>
<keyword evidence="3" id="KW-0560">Oxidoreductase</keyword>
<dbReference type="PRINTS" id="PR00081">
    <property type="entry name" value="GDHRDH"/>
</dbReference>
<dbReference type="SUPFAM" id="SSF51735">
    <property type="entry name" value="NAD(P)-binding Rossmann-fold domains"/>
    <property type="match status" value="1"/>
</dbReference>
<dbReference type="Gene3D" id="3.40.50.720">
    <property type="entry name" value="NAD(P)-binding Rossmann-like Domain"/>
    <property type="match status" value="1"/>
</dbReference>
<dbReference type="PROSITE" id="PS00061">
    <property type="entry name" value="ADH_SHORT"/>
    <property type="match status" value="1"/>
</dbReference>
<evidence type="ECO:0008006" key="6">
    <source>
        <dbReference type="Google" id="ProtNLM"/>
    </source>
</evidence>
<keyword evidence="5" id="KW-1185">Reference proteome</keyword>
<name>A0A550CGS9_9AGAR</name>